<dbReference type="AlphaFoldDB" id="B0CTJ8"/>
<organism evidence="2">
    <name type="scientific">Laccaria bicolor (strain S238N-H82 / ATCC MYA-4686)</name>
    <name type="common">Bicoloured deceiver</name>
    <name type="synonym">Laccaria laccata var. bicolor</name>
    <dbReference type="NCBI Taxonomy" id="486041"/>
    <lineage>
        <taxon>Eukaryota</taxon>
        <taxon>Fungi</taxon>
        <taxon>Dikarya</taxon>
        <taxon>Basidiomycota</taxon>
        <taxon>Agaricomycotina</taxon>
        <taxon>Agaricomycetes</taxon>
        <taxon>Agaricomycetidae</taxon>
        <taxon>Agaricales</taxon>
        <taxon>Agaricineae</taxon>
        <taxon>Hydnangiaceae</taxon>
        <taxon>Laccaria</taxon>
    </lineage>
</organism>
<sequence>MEATFIPLLTDQKGRDNENTLEKYQQGGGWVSHYRLADVVVKGEGRRASIGQVILVAYPHQLHQKATRVLVHSLSRVLVHSSSRALVVFSSHVAVGPWSCIVVVSDGNAHRVSSSSRVLVVFSFHVVVGPSSCIVVVSDGNEWVSSLSARRPMLFVSRRPTLFVSSFHIVVGSSWCRIVVVWSYSSRVVTALSSCGLVVIL</sequence>
<dbReference type="RefSeq" id="XP_001875061.1">
    <property type="nucleotide sequence ID" value="XM_001875026.1"/>
</dbReference>
<reference evidence="1 2" key="1">
    <citation type="journal article" date="2008" name="Nature">
        <title>The genome of Laccaria bicolor provides insights into mycorrhizal symbiosis.</title>
        <authorList>
            <person name="Martin F."/>
            <person name="Aerts A."/>
            <person name="Ahren D."/>
            <person name="Brun A."/>
            <person name="Danchin E.G.J."/>
            <person name="Duchaussoy F."/>
            <person name="Gibon J."/>
            <person name="Kohler A."/>
            <person name="Lindquist E."/>
            <person name="Pereda V."/>
            <person name="Salamov A."/>
            <person name="Shapiro H.J."/>
            <person name="Wuyts J."/>
            <person name="Blaudez D."/>
            <person name="Buee M."/>
            <person name="Brokstein P."/>
            <person name="Canbaeck B."/>
            <person name="Cohen D."/>
            <person name="Courty P.E."/>
            <person name="Coutinho P.M."/>
            <person name="Delaruelle C."/>
            <person name="Detter J.C."/>
            <person name="Deveau A."/>
            <person name="DiFazio S."/>
            <person name="Duplessis S."/>
            <person name="Fraissinet-Tachet L."/>
            <person name="Lucic E."/>
            <person name="Frey-Klett P."/>
            <person name="Fourrey C."/>
            <person name="Feussner I."/>
            <person name="Gay G."/>
            <person name="Grimwood J."/>
            <person name="Hoegger P.J."/>
            <person name="Jain P."/>
            <person name="Kilaru S."/>
            <person name="Labbe J."/>
            <person name="Lin Y.C."/>
            <person name="Legue V."/>
            <person name="Le Tacon F."/>
            <person name="Marmeisse R."/>
            <person name="Melayah D."/>
            <person name="Montanini B."/>
            <person name="Muratet M."/>
            <person name="Nehls U."/>
            <person name="Niculita-Hirzel H."/>
            <person name="Oudot-Le Secq M.P."/>
            <person name="Peter M."/>
            <person name="Quesneville H."/>
            <person name="Rajashekar B."/>
            <person name="Reich M."/>
            <person name="Rouhier N."/>
            <person name="Schmutz J."/>
            <person name="Yin T."/>
            <person name="Chalot M."/>
            <person name="Henrissat B."/>
            <person name="Kuees U."/>
            <person name="Lucas S."/>
            <person name="Van de Peer Y."/>
            <person name="Podila G.K."/>
            <person name="Polle A."/>
            <person name="Pukkila P.J."/>
            <person name="Richardson P.M."/>
            <person name="Rouze P."/>
            <person name="Sanders I.R."/>
            <person name="Stajich J.E."/>
            <person name="Tunlid A."/>
            <person name="Tuskan G."/>
            <person name="Grigoriev I.V."/>
        </authorList>
    </citation>
    <scope>NUCLEOTIDE SEQUENCE [LARGE SCALE GENOMIC DNA]</scope>
    <source>
        <strain evidence="2">S238N-H82 / ATCC MYA-4686</strain>
    </source>
</reference>
<accession>B0CTJ8</accession>
<gene>
    <name evidence="1" type="ORF">LACBIDRAFT_321617</name>
</gene>
<dbReference type="GeneID" id="6070150"/>
<dbReference type="KEGG" id="lbc:LACBIDRAFT_321617"/>
<proteinExistence type="predicted"/>
<evidence type="ECO:0000313" key="1">
    <source>
        <dbReference type="EMBL" id="EDR14502.1"/>
    </source>
</evidence>
<evidence type="ECO:0000313" key="2">
    <source>
        <dbReference type="Proteomes" id="UP000001194"/>
    </source>
</evidence>
<dbReference type="HOGENOM" id="CLU_1360605_0_0_1"/>
<name>B0CTJ8_LACBS</name>
<protein>
    <submittedName>
        <fullName evidence="1">Predicted protein</fullName>
    </submittedName>
</protein>
<dbReference type="EMBL" id="DS547092">
    <property type="protein sequence ID" value="EDR14502.1"/>
    <property type="molecule type" value="Genomic_DNA"/>
</dbReference>
<dbReference type="InParanoid" id="B0CTJ8"/>
<keyword evidence="2" id="KW-1185">Reference proteome</keyword>
<dbReference type="Proteomes" id="UP000001194">
    <property type="component" value="Unassembled WGS sequence"/>
</dbReference>